<accession>A0A0R2JE25</accession>
<dbReference type="PROSITE" id="PS51084">
    <property type="entry name" value="HIT_2"/>
    <property type="match status" value="1"/>
</dbReference>
<feature type="short sequence motif" description="Histidine triad motif" evidence="2 3">
    <location>
        <begin position="97"/>
        <end position="101"/>
    </location>
</feature>
<dbReference type="Gene3D" id="3.30.428.10">
    <property type="entry name" value="HIT-like"/>
    <property type="match status" value="1"/>
</dbReference>
<dbReference type="AlphaFoldDB" id="A0A0R2JE25"/>
<evidence type="ECO:0000256" key="1">
    <source>
        <dbReference type="PIRSR" id="PIRSR601310-1"/>
    </source>
</evidence>
<protein>
    <recommendedName>
        <fullName evidence="4">HIT domain-containing protein</fullName>
    </recommendedName>
</protein>
<proteinExistence type="predicted"/>
<evidence type="ECO:0000256" key="3">
    <source>
        <dbReference type="PROSITE-ProRule" id="PRU00464"/>
    </source>
</evidence>
<dbReference type="OrthoDB" id="9784774at2"/>
<dbReference type="InterPro" id="IPR039384">
    <property type="entry name" value="HINT"/>
</dbReference>
<feature type="domain" description="HIT" evidence="4">
    <location>
        <begin position="4"/>
        <end position="112"/>
    </location>
</feature>
<dbReference type="CDD" id="cd01277">
    <property type="entry name" value="HINT_subgroup"/>
    <property type="match status" value="1"/>
</dbReference>
<dbReference type="STRING" id="1616.IV73_GL000105"/>
<dbReference type="InterPro" id="IPR019808">
    <property type="entry name" value="Histidine_triad_CS"/>
</dbReference>
<sequence>MTDIFDQIIDGEIPAYKIYEDDAVLAFLDISQITPGHTLLIPKKHLQDIFEYDEDTAAQVLSKLPVIARAVQNSNPDIIGVNIFSNNGEGAGQVVPHSHFHIVPRYAGDNFSITEFNNAAQYSDEQYQKIANSITSHLQED</sequence>
<gene>
    <name evidence="5" type="ORF">IV73_GL000105</name>
</gene>
<evidence type="ECO:0000256" key="2">
    <source>
        <dbReference type="PIRSR" id="PIRSR601310-3"/>
    </source>
</evidence>
<dbReference type="InterPro" id="IPR001310">
    <property type="entry name" value="Histidine_triad_HIT"/>
</dbReference>
<dbReference type="PANTHER" id="PTHR46648">
    <property type="entry name" value="HIT FAMILY PROTEIN 1"/>
    <property type="match status" value="1"/>
</dbReference>
<feature type="active site" description="Tele-AMP-histidine intermediate" evidence="1">
    <location>
        <position position="99"/>
    </location>
</feature>
<name>A0A0R2JE25_9LACO</name>
<dbReference type="InterPro" id="IPR036265">
    <property type="entry name" value="HIT-like_sf"/>
</dbReference>
<reference evidence="5 6" key="1">
    <citation type="journal article" date="2015" name="Genome Announc.">
        <title>Expanding the biotechnology potential of lactobacilli through comparative genomics of 213 strains and associated genera.</title>
        <authorList>
            <person name="Sun Z."/>
            <person name="Harris H.M."/>
            <person name="McCann A."/>
            <person name="Guo C."/>
            <person name="Argimon S."/>
            <person name="Zhang W."/>
            <person name="Yang X."/>
            <person name="Jeffery I.B."/>
            <person name="Cooney J.C."/>
            <person name="Kagawa T.F."/>
            <person name="Liu W."/>
            <person name="Song Y."/>
            <person name="Salvetti E."/>
            <person name="Wrobel A."/>
            <person name="Rasinkangas P."/>
            <person name="Parkhill J."/>
            <person name="Rea M.C."/>
            <person name="O'Sullivan O."/>
            <person name="Ritari J."/>
            <person name="Douillard F.P."/>
            <person name="Paul Ross R."/>
            <person name="Yang R."/>
            <person name="Briner A.E."/>
            <person name="Felis G.E."/>
            <person name="de Vos W.M."/>
            <person name="Barrangou R."/>
            <person name="Klaenhammer T.R."/>
            <person name="Caufield P.W."/>
            <person name="Cui Y."/>
            <person name="Zhang H."/>
            <person name="O'Toole P.W."/>
        </authorList>
    </citation>
    <scope>NUCLEOTIDE SEQUENCE [LARGE SCALE GENOMIC DNA]</scope>
    <source>
        <strain evidence="5 6">DSM 20593</strain>
    </source>
</reference>
<evidence type="ECO:0000313" key="6">
    <source>
        <dbReference type="Proteomes" id="UP000051655"/>
    </source>
</evidence>
<evidence type="ECO:0000259" key="4">
    <source>
        <dbReference type="PROSITE" id="PS51084"/>
    </source>
</evidence>
<dbReference type="Pfam" id="PF01230">
    <property type="entry name" value="HIT"/>
    <property type="match status" value="1"/>
</dbReference>
<evidence type="ECO:0000313" key="5">
    <source>
        <dbReference type="EMBL" id="KRN75618.1"/>
    </source>
</evidence>
<keyword evidence="6" id="KW-1185">Reference proteome</keyword>
<dbReference type="SUPFAM" id="SSF54197">
    <property type="entry name" value="HIT-like"/>
    <property type="match status" value="1"/>
</dbReference>
<dbReference type="Proteomes" id="UP000051655">
    <property type="component" value="Unassembled WGS sequence"/>
</dbReference>
<dbReference type="EMBL" id="JQBP01000001">
    <property type="protein sequence ID" value="KRN75618.1"/>
    <property type="molecule type" value="Genomic_DNA"/>
</dbReference>
<dbReference type="PROSITE" id="PS00892">
    <property type="entry name" value="HIT_1"/>
    <property type="match status" value="1"/>
</dbReference>
<dbReference type="PRINTS" id="PR00332">
    <property type="entry name" value="HISTRIAD"/>
</dbReference>
<dbReference type="InterPro" id="IPR011146">
    <property type="entry name" value="HIT-like"/>
</dbReference>
<comment type="caution">
    <text evidence="5">The sequence shown here is derived from an EMBL/GenBank/DDBJ whole genome shotgun (WGS) entry which is preliminary data.</text>
</comment>
<dbReference type="GO" id="GO:0009117">
    <property type="term" value="P:nucleotide metabolic process"/>
    <property type="evidence" value="ECO:0007669"/>
    <property type="project" value="TreeGrafter"/>
</dbReference>
<dbReference type="RefSeq" id="WP_057753324.1">
    <property type="nucleotide sequence ID" value="NZ_JQBP01000001.1"/>
</dbReference>
<dbReference type="PANTHER" id="PTHR46648:SF1">
    <property type="entry name" value="ADENOSINE 5'-MONOPHOSPHORAMIDASE HNT1"/>
    <property type="match status" value="1"/>
</dbReference>
<organism evidence="5 6">
    <name type="scientific">Weissella kandleri</name>
    <dbReference type="NCBI Taxonomy" id="1616"/>
    <lineage>
        <taxon>Bacteria</taxon>
        <taxon>Bacillati</taxon>
        <taxon>Bacillota</taxon>
        <taxon>Bacilli</taxon>
        <taxon>Lactobacillales</taxon>
        <taxon>Lactobacillaceae</taxon>
        <taxon>Weissella</taxon>
    </lineage>
</organism>
<dbReference type="PATRIC" id="fig|1616.3.peg.108"/>
<dbReference type="GO" id="GO:0003824">
    <property type="term" value="F:catalytic activity"/>
    <property type="evidence" value="ECO:0007669"/>
    <property type="project" value="InterPro"/>
</dbReference>